<name>A0A0W8FPS9_9ZZZZ</name>
<gene>
    <name evidence="1" type="ORF">ASZ90_007270</name>
</gene>
<proteinExistence type="predicted"/>
<organism evidence="1">
    <name type="scientific">hydrocarbon metagenome</name>
    <dbReference type="NCBI Taxonomy" id="938273"/>
    <lineage>
        <taxon>unclassified sequences</taxon>
        <taxon>metagenomes</taxon>
        <taxon>ecological metagenomes</taxon>
    </lineage>
</organism>
<reference evidence="1" key="1">
    <citation type="journal article" date="2015" name="Proc. Natl. Acad. Sci. U.S.A.">
        <title>Networks of energetic and metabolic interactions define dynamics in microbial communities.</title>
        <authorList>
            <person name="Embree M."/>
            <person name="Liu J.K."/>
            <person name="Al-Bassam M.M."/>
            <person name="Zengler K."/>
        </authorList>
    </citation>
    <scope>NUCLEOTIDE SEQUENCE</scope>
</reference>
<evidence type="ECO:0000313" key="1">
    <source>
        <dbReference type="EMBL" id="KUG22927.1"/>
    </source>
</evidence>
<dbReference type="AlphaFoldDB" id="A0A0W8FPS9"/>
<dbReference type="EMBL" id="LNQE01000931">
    <property type="protein sequence ID" value="KUG22927.1"/>
    <property type="molecule type" value="Genomic_DNA"/>
</dbReference>
<protein>
    <submittedName>
        <fullName evidence="1">Uncharacterized protein</fullName>
    </submittedName>
</protein>
<sequence>MSEQKGKVPAFAGETIDTAANRNRVWEVLNQHVGAANAVSMTELYELVFDRPWDDHVNSTRALRSLITAMRDDGLAICSITSRDGGGYYQPAAGSEMIDYLRKMERRALCILKRNSRMKKISLPDYLGQLKLDMEKTDDQAA</sequence>
<accession>A0A0W8FPS9</accession>
<comment type="caution">
    <text evidence="1">The sequence shown here is derived from an EMBL/GenBank/DDBJ whole genome shotgun (WGS) entry which is preliminary data.</text>
</comment>